<dbReference type="RefSeq" id="XP_018224199.1">
    <property type="nucleotide sequence ID" value="XM_018371948.1"/>
</dbReference>
<dbReference type="VEuPathDB" id="FungiDB:T552_03445"/>
<sequence>MLLCVECAHPVTSLYTEYSKNNFRLTQCPLCKGFADKYVEFDYVIITIDLMLIKPQVYRHLLFNQLGTQDNRFNPYIVRFWPLLILFDVYLMWLRADRQSGQSISTSTSSQAILSSITKCLYFLIICLLETISFHWGPRMLARQWLGWQRKILLYTSSITSLTRARLLPVLMIIWSYDTPTANQIIEWVVLYSNFEAIKIQLNCGDLKALILVLSGGLSRALVFSFFLKYTLDIPLRIHLQNRWLPWSCFNKCIYKIS</sequence>
<keyword evidence="9" id="KW-0472">Membrane</keyword>
<comment type="similarity">
    <text evidence="2 10">Belongs to the ARV1 family.</text>
</comment>
<dbReference type="PANTHER" id="PTHR14467:SF0">
    <property type="entry name" value="PROTEIN ARV1"/>
    <property type="match status" value="1"/>
</dbReference>
<keyword evidence="12" id="KW-1185">Reference proteome</keyword>
<dbReference type="GO" id="GO:0016125">
    <property type="term" value="P:sterol metabolic process"/>
    <property type="evidence" value="ECO:0007669"/>
    <property type="project" value="UniProtKB-UniRule"/>
</dbReference>
<name>A0A0W4ZAW2_PNEC8</name>
<organism evidence="11 12">
    <name type="scientific">Pneumocystis carinii (strain B80)</name>
    <name type="common">Rat pneumocystis pneumonia agent</name>
    <name type="synonym">Pneumocystis carinii f. sp. carinii</name>
    <dbReference type="NCBI Taxonomy" id="1408658"/>
    <lineage>
        <taxon>Eukaryota</taxon>
        <taxon>Fungi</taxon>
        <taxon>Dikarya</taxon>
        <taxon>Ascomycota</taxon>
        <taxon>Taphrinomycotina</taxon>
        <taxon>Pneumocystomycetes</taxon>
        <taxon>Pneumocystaceae</taxon>
        <taxon>Pneumocystis</taxon>
    </lineage>
</organism>
<dbReference type="Pfam" id="PF04161">
    <property type="entry name" value="Arv1"/>
    <property type="match status" value="1"/>
</dbReference>
<evidence type="ECO:0000256" key="1">
    <source>
        <dbReference type="ARBA" id="ARBA00004477"/>
    </source>
</evidence>
<keyword evidence="10" id="KW-0746">Sphingolipid metabolism</keyword>
<evidence type="ECO:0000256" key="5">
    <source>
        <dbReference type="ARBA" id="ARBA00022824"/>
    </source>
</evidence>
<dbReference type="GO" id="GO:0097036">
    <property type="term" value="P:regulation of plasma membrane sterol distribution"/>
    <property type="evidence" value="ECO:0007669"/>
    <property type="project" value="UniProtKB-UniRule"/>
</dbReference>
<gene>
    <name evidence="11" type="ORF">T552_03445</name>
</gene>
<dbReference type="AlphaFoldDB" id="A0A0W4ZAW2"/>
<keyword evidence="7 10" id="KW-0445">Lipid transport</keyword>
<dbReference type="GO" id="GO:0000139">
    <property type="term" value="C:Golgi membrane"/>
    <property type="evidence" value="ECO:0007669"/>
    <property type="project" value="UniProtKB-SubCell"/>
</dbReference>
<evidence type="ECO:0000256" key="4">
    <source>
        <dbReference type="ARBA" id="ARBA00022692"/>
    </source>
</evidence>
<keyword evidence="5 10" id="KW-0256">Endoplasmic reticulum</keyword>
<comment type="subcellular location">
    <subcellularLocation>
        <location evidence="1 10">Endoplasmic reticulum membrane</location>
        <topology evidence="1 10">Multi-pass membrane protein</topology>
    </subcellularLocation>
    <subcellularLocation>
        <location evidence="10">Golgi apparatus membrane</location>
        <topology evidence="10">Multi-pass membrane protein</topology>
    </subcellularLocation>
</comment>
<accession>A0A0W4ZAW2</accession>
<dbReference type="Proteomes" id="UP000054454">
    <property type="component" value="Unassembled WGS sequence"/>
</dbReference>
<evidence type="ECO:0000256" key="10">
    <source>
        <dbReference type="RuleBase" id="RU368065"/>
    </source>
</evidence>
<dbReference type="PANTHER" id="PTHR14467">
    <property type="entry name" value="ARV1"/>
    <property type="match status" value="1"/>
</dbReference>
<comment type="function">
    <text evidence="10">Regulates also the sphingolipid metabolism.</text>
</comment>
<evidence type="ECO:0000313" key="12">
    <source>
        <dbReference type="Proteomes" id="UP000054454"/>
    </source>
</evidence>
<keyword evidence="4" id="KW-0812">Transmembrane</keyword>
<evidence type="ECO:0000256" key="9">
    <source>
        <dbReference type="ARBA" id="ARBA00023136"/>
    </source>
</evidence>
<dbReference type="GO" id="GO:0032366">
    <property type="term" value="P:intracellular sterol transport"/>
    <property type="evidence" value="ECO:0007669"/>
    <property type="project" value="UniProtKB-UniRule"/>
</dbReference>
<comment type="function">
    <text evidence="10">Mediator of sterol homeostasis involved in sterol uptake, trafficking and distribution into membranes.</text>
</comment>
<dbReference type="OrthoDB" id="2192830at2759"/>
<evidence type="ECO:0000256" key="3">
    <source>
        <dbReference type="ARBA" id="ARBA00022448"/>
    </source>
</evidence>
<reference evidence="12" key="1">
    <citation type="journal article" date="2016" name="Nat. Commun.">
        <title>Genome analysis of three Pneumocystis species reveals adaptation mechanisms to life exclusively in mammalian hosts.</title>
        <authorList>
            <person name="Ma L."/>
            <person name="Chen Z."/>
            <person name="Huang D.W."/>
            <person name="Kutty G."/>
            <person name="Ishihara M."/>
            <person name="Wang H."/>
            <person name="Abouelleil A."/>
            <person name="Bishop L."/>
            <person name="Davey E."/>
            <person name="Deng R."/>
            <person name="Deng X."/>
            <person name="Fan L."/>
            <person name="Fantoni G."/>
            <person name="Fitzgerald M."/>
            <person name="Gogineni E."/>
            <person name="Goldberg J.M."/>
            <person name="Handley G."/>
            <person name="Hu X."/>
            <person name="Huber C."/>
            <person name="Jiao X."/>
            <person name="Jones K."/>
            <person name="Levin J.Z."/>
            <person name="Liu Y."/>
            <person name="Macdonald P."/>
            <person name="Melnikov A."/>
            <person name="Raley C."/>
            <person name="Sassi M."/>
            <person name="Sherman B.T."/>
            <person name="Song X."/>
            <person name="Sykes S."/>
            <person name="Tran B."/>
            <person name="Walsh L."/>
            <person name="Xia Y."/>
            <person name="Yang J."/>
            <person name="Young S."/>
            <person name="Zeng Q."/>
            <person name="Zheng X."/>
            <person name="Stephens R."/>
            <person name="Nusbaum C."/>
            <person name="Birren B.W."/>
            <person name="Azadi P."/>
            <person name="Lempicki R.A."/>
            <person name="Cuomo C.A."/>
            <person name="Kovacs J.A."/>
        </authorList>
    </citation>
    <scope>NUCLEOTIDE SEQUENCE [LARGE SCALE GENOMIC DNA]</scope>
    <source>
        <strain evidence="12">B80</strain>
    </source>
</reference>
<dbReference type="InterPro" id="IPR007290">
    <property type="entry name" value="Arv1"/>
</dbReference>
<evidence type="ECO:0000256" key="6">
    <source>
        <dbReference type="ARBA" id="ARBA00022989"/>
    </source>
</evidence>
<protein>
    <recommendedName>
        <fullName evidence="10">Protein ARV</fullName>
    </recommendedName>
</protein>
<dbReference type="GO" id="GO:0005789">
    <property type="term" value="C:endoplasmic reticulum membrane"/>
    <property type="evidence" value="ECO:0007669"/>
    <property type="project" value="UniProtKB-SubCell"/>
</dbReference>
<keyword evidence="10" id="KW-0333">Golgi apparatus</keyword>
<evidence type="ECO:0000256" key="7">
    <source>
        <dbReference type="ARBA" id="ARBA00023055"/>
    </source>
</evidence>
<keyword evidence="6" id="KW-1133">Transmembrane helix</keyword>
<keyword evidence="3 10" id="KW-0813">Transport</keyword>
<comment type="caution">
    <text evidence="11">The sequence shown here is derived from an EMBL/GenBank/DDBJ whole genome shotgun (WGS) entry which is preliminary data.</text>
</comment>
<dbReference type="GeneID" id="28938151"/>
<evidence type="ECO:0000256" key="2">
    <source>
        <dbReference type="ARBA" id="ARBA00009187"/>
    </source>
</evidence>
<dbReference type="GO" id="GO:0006665">
    <property type="term" value="P:sphingolipid metabolic process"/>
    <property type="evidence" value="ECO:0007669"/>
    <property type="project" value="UniProtKB-UniRule"/>
</dbReference>
<evidence type="ECO:0000313" key="11">
    <source>
        <dbReference type="EMBL" id="KTW25584.1"/>
    </source>
</evidence>
<evidence type="ECO:0000256" key="8">
    <source>
        <dbReference type="ARBA" id="ARBA00023098"/>
    </source>
</evidence>
<keyword evidence="8 10" id="KW-0443">Lipid metabolism</keyword>
<dbReference type="GO" id="GO:0032541">
    <property type="term" value="C:cortical endoplasmic reticulum"/>
    <property type="evidence" value="ECO:0007669"/>
    <property type="project" value="TreeGrafter"/>
</dbReference>
<dbReference type="EMBL" id="LFVZ01000017">
    <property type="protein sequence ID" value="KTW25584.1"/>
    <property type="molecule type" value="Genomic_DNA"/>
</dbReference>
<proteinExistence type="inferred from homology"/>